<feature type="compositionally biased region" description="Basic and acidic residues" evidence="1">
    <location>
        <begin position="12"/>
        <end position="26"/>
    </location>
</feature>
<organism evidence="2">
    <name type="scientific">Tanacetum cinerariifolium</name>
    <name type="common">Dalmatian daisy</name>
    <name type="synonym">Chrysanthemum cinerariifolium</name>
    <dbReference type="NCBI Taxonomy" id="118510"/>
    <lineage>
        <taxon>Eukaryota</taxon>
        <taxon>Viridiplantae</taxon>
        <taxon>Streptophyta</taxon>
        <taxon>Embryophyta</taxon>
        <taxon>Tracheophyta</taxon>
        <taxon>Spermatophyta</taxon>
        <taxon>Magnoliopsida</taxon>
        <taxon>eudicotyledons</taxon>
        <taxon>Gunneridae</taxon>
        <taxon>Pentapetalae</taxon>
        <taxon>asterids</taxon>
        <taxon>campanulids</taxon>
        <taxon>Asterales</taxon>
        <taxon>Asteraceae</taxon>
        <taxon>Asteroideae</taxon>
        <taxon>Anthemideae</taxon>
        <taxon>Anthemidinae</taxon>
        <taxon>Tanacetum</taxon>
    </lineage>
</organism>
<accession>A0A6L2K2L9</accession>
<dbReference type="AlphaFoldDB" id="A0A6L2K2L9"/>
<proteinExistence type="predicted"/>
<feature type="region of interest" description="Disordered" evidence="1">
    <location>
        <begin position="231"/>
        <end position="250"/>
    </location>
</feature>
<feature type="region of interest" description="Disordered" evidence="1">
    <location>
        <begin position="1"/>
        <end position="37"/>
    </location>
</feature>
<sequence length="350" mass="39447">MILGSLKKSNKRSLEDLNPREQDIRRTSGNTTRIDPFPPSLILEAQTQVDLFGIDFPIPVTSYHWKRTYIMSDVGCFGLNIITGNVACDEAVTFTYHFYQSNFPIPLRKTKPRTRRIGIRIPQSNVSTSVADEAITKEMHDGLGRAATTAFSLEADQGNGNISKTQTEATPYGPCSLRTSSEGGLGCYVTMGVVLFRLGLKCSLTCPMNHYSKKVTHLEVVRAQWEAHETARHRMDSDDTEVVEFSTASPQKDNDEITLAERMVNIKKSKAKDKDEEYAQQVQAQWVSDEVRIAQVSLAQAKQWDDVQAHIPAYKDLAQRMVEEERGSLSIKERSRLLTEFVELKRILNS</sequence>
<evidence type="ECO:0000256" key="1">
    <source>
        <dbReference type="SAM" id="MobiDB-lite"/>
    </source>
</evidence>
<gene>
    <name evidence="2" type="ORF">Tci_014082</name>
</gene>
<evidence type="ECO:0000313" key="2">
    <source>
        <dbReference type="EMBL" id="GEU42104.1"/>
    </source>
</evidence>
<protein>
    <submittedName>
        <fullName evidence="2">Uncharacterized protein</fullName>
    </submittedName>
</protein>
<dbReference type="EMBL" id="BKCJ010001525">
    <property type="protein sequence ID" value="GEU42104.1"/>
    <property type="molecule type" value="Genomic_DNA"/>
</dbReference>
<comment type="caution">
    <text evidence="2">The sequence shown here is derived from an EMBL/GenBank/DDBJ whole genome shotgun (WGS) entry which is preliminary data.</text>
</comment>
<reference evidence="2" key="1">
    <citation type="journal article" date="2019" name="Sci. Rep.">
        <title>Draft genome of Tanacetum cinerariifolium, the natural source of mosquito coil.</title>
        <authorList>
            <person name="Yamashiro T."/>
            <person name="Shiraishi A."/>
            <person name="Satake H."/>
            <person name="Nakayama K."/>
        </authorList>
    </citation>
    <scope>NUCLEOTIDE SEQUENCE</scope>
</reference>
<name>A0A6L2K2L9_TANCI</name>